<evidence type="ECO:0000313" key="1">
    <source>
        <dbReference type="EMBL" id="ACN34823.1"/>
    </source>
</evidence>
<protein>
    <submittedName>
        <fullName evidence="1">Uncharacterized protein</fullName>
    </submittedName>
</protein>
<reference evidence="1" key="1">
    <citation type="journal article" date="2009" name="PLoS Genet.">
        <title>Sequencing, mapping, and analysis of 27,455 maize full-length cDNAs.</title>
        <authorList>
            <person name="Soderlund C."/>
            <person name="Descour A."/>
            <person name="Kudrna D."/>
            <person name="Bomhoff M."/>
            <person name="Boyd L."/>
            <person name="Currie J."/>
            <person name="Angelova A."/>
            <person name="Collura K."/>
            <person name="Wissotski M."/>
            <person name="Ashley E."/>
            <person name="Morrow D."/>
            <person name="Fernandes J."/>
            <person name="Walbot V."/>
            <person name="Yu Y."/>
        </authorList>
    </citation>
    <scope>NUCLEOTIDE SEQUENCE</scope>
    <source>
        <strain evidence="1">B73</strain>
    </source>
</reference>
<accession>C0PI07</accession>
<name>C0PI07_MAIZE</name>
<organism evidence="1">
    <name type="scientific">Zea mays</name>
    <name type="common">Maize</name>
    <dbReference type="NCBI Taxonomy" id="4577"/>
    <lineage>
        <taxon>Eukaryota</taxon>
        <taxon>Viridiplantae</taxon>
        <taxon>Streptophyta</taxon>
        <taxon>Embryophyta</taxon>
        <taxon>Tracheophyta</taxon>
        <taxon>Spermatophyta</taxon>
        <taxon>Magnoliopsida</taxon>
        <taxon>Liliopsida</taxon>
        <taxon>Poales</taxon>
        <taxon>Poaceae</taxon>
        <taxon>PACMAD clade</taxon>
        <taxon>Panicoideae</taxon>
        <taxon>Andropogonodae</taxon>
        <taxon>Andropogoneae</taxon>
        <taxon>Tripsacinae</taxon>
        <taxon>Zea</taxon>
    </lineage>
</organism>
<reference evidence="1" key="2">
    <citation type="submission" date="2012-06" db="EMBL/GenBank/DDBJ databases">
        <authorList>
            <person name="Yu Y."/>
            <person name="Currie J."/>
            <person name="Lomeli R."/>
            <person name="Angelova A."/>
            <person name="Collura K."/>
            <person name="Wissotski M."/>
            <person name="Campos D."/>
            <person name="Kudrna D."/>
            <person name="Golser W."/>
            <person name="Ashely E."/>
            <person name="Descour A."/>
            <person name="Fernandes J."/>
            <person name="Soderlund C."/>
            <person name="Walbot V."/>
        </authorList>
    </citation>
    <scope>NUCLEOTIDE SEQUENCE</scope>
    <source>
        <strain evidence="1">B73</strain>
    </source>
</reference>
<sequence length="70" mass="8077">MDHDLNVSLGHVQPRYYVTVLQALDTYKKPFHSSYNLMYLSLVSYSPEPLTIQLIYVGCMGRTVSKLRKP</sequence>
<dbReference type="AlphaFoldDB" id="C0PI07"/>
<dbReference type="EMBL" id="BT067926">
    <property type="protein sequence ID" value="ACN34823.1"/>
    <property type="molecule type" value="mRNA"/>
</dbReference>
<proteinExistence type="evidence at transcript level"/>